<organism evidence="3 4">
    <name type="scientific">Alkaliphilus serpentinus</name>
    <dbReference type="NCBI Taxonomy" id="1482731"/>
    <lineage>
        <taxon>Bacteria</taxon>
        <taxon>Bacillati</taxon>
        <taxon>Bacillota</taxon>
        <taxon>Clostridia</taxon>
        <taxon>Peptostreptococcales</taxon>
        <taxon>Natronincolaceae</taxon>
        <taxon>Alkaliphilus</taxon>
    </lineage>
</organism>
<evidence type="ECO:0000313" key="3">
    <source>
        <dbReference type="EMBL" id="KAB3524437.1"/>
    </source>
</evidence>
<dbReference type="InterPro" id="IPR006037">
    <property type="entry name" value="RCK_C"/>
</dbReference>
<reference evidence="3 4" key="1">
    <citation type="submission" date="2019-10" db="EMBL/GenBank/DDBJ databases">
        <title>Alkaliphilus serpentinus sp. nov. and Alkaliphilus pronyensis sp. nov., two novel anaerobic alkaliphilic species isolated from the serpentinized-hosted hydrothermal field of the Prony Bay (New Caledonia).</title>
        <authorList>
            <person name="Postec A."/>
        </authorList>
    </citation>
    <scope>NUCLEOTIDE SEQUENCE [LARGE SCALE GENOMIC DNA]</scope>
    <source>
        <strain evidence="3 4">LacT</strain>
    </source>
</reference>
<protein>
    <submittedName>
        <fullName evidence="3">TrkA family potassium uptake protein</fullName>
    </submittedName>
</protein>
<dbReference type="PROSITE" id="PS51202">
    <property type="entry name" value="RCK_C"/>
    <property type="match status" value="1"/>
</dbReference>
<dbReference type="Pfam" id="PF02080">
    <property type="entry name" value="TrkA_C"/>
    <property type="match status" value="1"/>
</dbReference>
<dbReference type="PANTHER" id="PTHR43833">
    <property type="entry name" value="POTASSIUM CHANNEL PROTEIN 2-RELATED-RELATED"/>
    <property type="match status" value="1"/>
</dbReference>
<dbReference type="PROSITE" id="PS51201">
    <property type="entry name" value="RCK_N"/>
    <property type="match status" value="1"/>
</dbReference>
<dbReference type="GO" id="GO:0006813">
    <property type="term" value="P:potassium ion transport"/>
    <property type="evidence" value="ECO:0007669"/>
    <property type="project" value="InterPro"/>
</dbReference>
<proteinExistence type="predicted"/>
<dbReference type="Proteomes" id="UP000465601">
    <property type="component" value="Unassembled WGS sequence"/>
</dbReference>
<evidence type="ECO:0000259" key="1">
    <source>
        <dbReference type="PROSITE" id="PS51201"/>
    </source>
</evidence>
<dbReference type="InterPro" id="IPR036721">
    <property type="entry name" value="RCK_C_sf"/>
</dbReference>
<dbReference type="AlphaFoldDB" id="A0A833MCD8"/>
<evidence type="ECO:0000259" key="2">
    <source>
        <dbReference type="PROSITE" id="PS51202"/>
    </source>
</evidence>
<dbReference type="SUPFAM" id="SSF116726">
    <property type="entry name" value="TrkA C-terminal domain-like"/>
    <property type="match status" value="1"/>
</dbReference>
<dbReference type="PANTHER" id="PTHR43833:SF7">
    <property type="entry name" value="KTR SYSTEM POTASSIUM UPTAKE PROTEIN C"/>
    <property type="match status" value="1"/>
</dbReference>
<feature type="domain" description="RCK N-terminal" evidence="1">
    <location>
        <begin position="1"/>
        <end position="117"/>
    </location>
</feature>
<name>A0A833MCD8_9FIRM</name>
<dbReference type="SUPFAM" id="SSF51735">
    <property type="entry name" value="NAD(P)-binding Rossmann-fold domains"/>
    <property type="match status" value="1"/>
</dbReference>
<dbReference type="Gene3D" id="3.40.50.720">
    <property type="entry name" value="NAD(P)-binding Rossmann-like Domain"/>
    <property type="match status" value="1"/>
</dbReference>
<dbReference type="Pfam" id="PF02254">
    <property type="entry name" value="TrkA_N"/>
    <property type="match status" value="1"/>
</dbReference>
<sequence>MKQFVIIGCGRFGSSVAKTLYRAGYNVLAIDRDEDTIQEVSEYTTHAVQMDATDESSLRSLGIRNFDVAVVAIGSDIQSSILITLMVKEMGVKYVVAKALDELQGKVLTKIGADRIIYPERDMGVRVAQNLISVNILDNIELLSNYSVFEIVALKEWIGKSLQDLNLRKKYGITALIIKSGDKVTPLPESTAILKENDILIVLGNKDDLKNFDIV</sequence>
<evidence type="ECO:0000313" key="4">
    <source>
        <dbReference type="Proteomes" id="UP000465601"/>
    </source>
</evidence>
<dbReference type="InterPro" id="IPR036291">
    <property type="entry name" value="NAD(P)-bd_dom_sf"/>
</dbReference>
<dbReference type="InterPro" id="IPR050721">
    <property type="entry name" value="Trk_Ktr_HKT_K-transport"/>
</dbReference>
<gene>
    <name evidence="3" type="ORF">F8153_15875</name>
</gene>
<accession>A0A833MCD8</accession>
<dbReference type="InterPro" id="IPR003148">
    <property type="entry name" value="RCK_N"/>
</dbReference>
<dbReference type="EMBL" id="WBZB01000081">
    <property type="protein sequence ID" value="KAB3524437.1"/>
    <property type="molecule type" value="Genomic_DNA"/>
</dbReference>
<dbReference type="Gene3D" id="3.30.70.1450">
    <property type="entry name" value="Regulator of K+ conductance, C-terminal domain"/>
    <property type="match status" value="1"/>
</dbReference>
<dbReference type="OrthoDB" id="9776294at2"/>
<dbReference type="GO" id="GO:0008324">
    <property type="term" value="F:monoatomic cation transmembrane transporter activity"/>
    <property type="evidence" value="ECO:0007669"/>
    <property type="project" value="InterPro"/>
</dbReference>
<feature type="domain" description="RCK C-terminal" evidence="2">
    <location>
        <begin position="134"/>
        <end position="215"/>
    </location>
</feature>
<comment type="caution">
    <text evidence="3">The sequence shown here is derived from an EMBL/GenBank/DDBJ whole genome shotgun (WGS) entry which is preliminary data.</text>
</comment>
<dbReference type="RefSeq" id="WP_151867329.1">
    <property type="nucleotide sequence ID" value="NZ_WBZB01000081.1"/>
</dbReference>
<keyword evidence="4" id="KW-1185">Reference proteome</keyword>